<comment type="caution">
    <text evidence="4">The sequence shown here is derived from an EMBL/GenBank/DDBJ whole genome shotgun (WGS) entry which is preliminary data.</text>
</comment>
<feature type="signal peptide" evidence="2">
    <location>
        <begin position="1"/>
        <end position="24"/>
    </location>
</feature>
<protein>
    <submittedName>
        <fullName evidence="4">Thiosulfate/3-mercaptopyruvate sulfurtransferase</fullName>
    </submittedName>
</protein>
<dbReference type="Gene3D" id="3.40.250.10">
    <property type="entry name" value="Rhodanese-like domain"/>
    <property type="match status" value="2"/>
</dbReference>
<dbReference type="GO" id="GO:0016740">
    <property type="term" value="F:transferase activity"/>
    <property type="evidence" value="ECO:0007669"/>
    <property type="project" value="UniProtKB-KW"/>
</dbReference>
<keyword evidence="2" id="KW-0732">Signal</keyword>
<name>A0A2T5V1E9_9HYPH</name>
<dbReference type="InterPro" id="IPR051126">
    <property type="entry name" value="Thiosulfate_sulfurtransferase"/>
</dbReference>
<keyword evidence="1" id="KW-0677">Repeat</keyword>
<dbReference type="PROSITE" id="PS50206">
    <property type="entry name" value="RHODANESE_3"/>
    <property type="match status" value="2"/>
</dbReference>
<keyword evidence="4" id="KW-0808">Transferase</keyword>
<dbReference type="Pfam" id="PF00581">
    <property type="entry name" value="Rhodanese"/>
    <property type="match status" value="2"/>
</dbReference>
<evidence type="ECO:0000259" key="3">
    <source>
        <dbReference type="PROSITE" id="PS50206"/>
    </source>
</evidence>
<dbReference type="EMBL" id="QAYG01000010">
    <property type="protein sequence ID" value="PTW57560.1"/>
    <property type="molecule type" value="Genomic_DNA"/>
</dbReference>
<evidence type="ECO:0000256" key="1">
    <source>
        <dbReference type="ARBA" id="ARBA00022737"/>
    </source>
</evidence>
<gene>
    <name evidence="4" type="ORF">C8N35_11039</name>
</gene>
<accession>A0A2T5V1E9</accession>
<proteinExistence type="predicted"/>
<dbReference type="SUPFAM" id="SSF52821">
    <property type="entry name" value="Rhodanese/Cell cycle control phosphatase"/>
    <property type="match status" value="2"/>
</dbReference>
<dbReference type="SMART" id="SM00450">
    <property type="entry name" value="RHOD"/>
    <property type="match status" value="2"/>
</dbReference>
<dbReference type="AlphaFoldDB" id="A0A2T5V1E9"/>
<dbReference type="RefSeq" id="WP_107991444.1">
    <property type="nucleotide sequence ID" value="NZ_QAYG01000010.1"/>
</dbReference>
<feature type="chain" id="PRO_5015437319" evidence="2">
    <location>
        <begin position="25"/>
        <end position="313"/>
    </location>
</feature>
<dbReference type="InterPro" id="IPR001763">
    <property type="entry name" value="Rhodanese-like_dom"/>
</dbReference>
<dbReference type="Proteomes" id="UP000244081">
    <property type="component" value="Unassembled WGS sequence"/>
</dbReference>
<evidence type="ECO:0000256" key="2">
    <source>
        <dbReference type="SAM" id="SignalP"/>
    </source>
</evidence>
<feature type="domain" description="Rhodanese" evidence="3">
    <location>
        <begin position="191"/>
        <end position="306"/>
    </location>
</feature>
<dbReference type="OrthoDB" id="9781034at2"/>
<dbReference type="InterPro" id="IPR036873">
    <property type="entry name" value="Rhodanese-like_dom_sf"/>
</dbReference>
<keyword evidence="5" id="KW-1185">Reference proteome</keyword>
<reference evidence="4 5" key="1">
    <citation type="submission" date="2018-04" db="EMBL/GenBank/DDBJ databases">
        <title>Genomic Encyclopedia of Archaeal and Bacterial Type Strains, Phase II (KMG-II): from individual species to whole genera.</title>
        <authorList>
            <person name="Goeker M."/>
        </authorList>
    </citation>
    <scope>NUCLEOTIDE SEQUENCE [LARGE SCALE GENOMIC DNA]</scope>
    <source>
        <strain evidence="4 5">DSM 23382</strain>
    </source>
</reference>
<sequence>MLSPIKSFATAIAAVAISATVALAATPALSPLVTTGWLKDHLDEKNLVILDIRPATAKDKAATYGDGHVPGAISAPYPGAWRAKRDGVPAQMPSVDALEAYLSGIGVTKDKTVVVIPSGASSSDFSAGTRVYWTLKELGLDNLAILDGGIRAWKAAGLELSTDKVEPKAASFKAAPDPDIIISTDEVAGDLGTRTVLVDARPEAFFTGETKHKLASRPGRLPGAVSLDQNTFFDAATGKLKPKAELSMIASAKVGDPDANIVSYCNTGHWASADWFVLHEVLGYENVKLYDASMVGWTMDPGRPVDLGAPNKD</sequence>
<feature type="domain" description="Rhodanese" evidence="3">
    <location>
        <begin position="43"/>
        <end position="162"/>
    </location>
</feature>
<dbReference type="PANTHER" id="PTHR43855:SF1">
    <property type="entry name" value="THIOSULFATE SULFURTRANSFERASE"/>
    <property type="match status" value="1"/>
</dbReference>
<keyword evidence="4" id="KW-0670">Pyruvate</keyword>
<dbReference type="PANTHER" id="PTHR43855">
    <property type="entry name" value="THIOSULFATE SULFURTRANSFERASE"/>
    <property type="match status" value="1"/>
</dbReference>
<dbReference type="CDD" id="cd01448">
    <property type="entry name" value="TST_Repeat_1"/>
    <property type="match status" value="1"/>
</dbReference>
<evidence type="ECO:0000313" key="4">
    <source>
        <dbReference type="EMBL" id="PTW57560.1"/>
    </source>
</evidence>
<organism evidence="4 5">
    <name type="scientific">Breoghania corrubedonensis</name>
    <dbReference type="NCBI Taxonomy" id="665038"/>
    <lineage>
        <taxon>Bacteria</taxon>
        <taxon>Pseudomonadati</taxon>
        <taxon>Pseudomonadota</taxon>
        <taxon>Alphaproteobacteria</taxon>
        <taxon>Hyphomicrobiales</taxon>
        <taxon>Stappiaceae</taxon>
        <taxon>Breoghania</taxon>
    </lineage>
</organism>
<evidence type="ECO:0000313" key="5">
    <source>
        <dbReference type="Proteomes" id="UP000244081"/>
    </source>
</evidence>